<keyword evidence="12 16" id="KW-0630">Potassium</keyword>
<comment type="subunit">
    <text evidence="5 16">Homodimer.</text>
</comment>
<evidence type="ECO:0000256" key="8">
    <source>
        <dbReference type="ARBA" id="ARBA00022679"/>
    </source>
</evidence>
<dbReference type="PANTHER" id="PTHR34265">
    <property type="entry name" value="TYPE III PANTOTHENATE KINASE"/>
    <property type="match status" value="1"/>
</dbReference>
<keyword evidence="9 16" id="KW-0547">Nucleotide-binding</keyword>
<proteinExistence type="inferred from homology"/>
<accession>A0A7W8FXZ6</accession>
<evidence type="ECO:0000256" key="3">
    <source>
        <dbReference type="ARBA" id="ARBA00004496"/>
    </source>
</evidence>
<gene>
    <name evidence="16" type="primary">coaX</name>
    <name evidence="17" type="ORF">HNQ47_001509</name>
</gene>
<evidence type="ECO:0000256" key="10">
    <source>
        <dbReference type="ARBA" id="ARBA00022777"/>
    </source>
</evidence>
<evidence type="ECO:0000256" key="2">
    <source>
        <dbReference type="ARBA" id="ARBA00001958"/>
    </source>
</evidence>
<evidence type="ECO:0000256" key="16">
    <source>
        <dbReference type="HAMAP-Rule" id="MF_01274"/>
    </source>
</evidence>
<keyword evidence="18" id="KW-1185">Reference proteome</keyword>
<keyword evidence="8 16" id="KW-0808">Transferase</keyword>
<evidence type="ECO:0000256" key="5">
    <source>
        <dbReference type="ARBA" id="ARBA00011738"/>
    </source>
</evidence>
<evidence type="ECO:0000256" key="11">
    <source>
        <dbReference type="ARBA" id="ARBA00022840"/>
    </source>
</evidence>
<evidence type="ECO:0000256" key="4">
    <source>
        <dbReference type="ARBA" id="ARBA00005225"/>
    </source>
</evidence>
<reference evidence="17 18" key="1">
    <citation type="submission" date="2020-08" db="EMBL/GenBank/DDBJ databases">
        <title>Genomic Encyclopedia of Type Strains, Phase IV (KMG-IV): sequencing the most valuable type-strain genomes for metagenomic binning, comparative biology and taxonomic classification.</title>
        <authorList>
            <person name="Goeker M."/>
        </authorList>
    </citation>
    <scope>NUCLEOTIDE SEQUENCE [LARGE SCALE GENOMIC DNA]</scope>
    <source>
        <strain evidence="17 18">DSM 25799</strain>
    </source>
</reference>
<dbReference type="GO" id="GO:0005524">
    <property type="term" value="F:ATP binding"/>
    <property type="evidence" value="ECO:0007669"/>
    <property type="project" value="UniProtKB-UniRule"/>
</dbReference>
<organism evidence="17 18">
    <name type="scientific">Catenisphaera adipataccumulans</name>
    <dbReference type="NCBI Taxonomy" id="700500"/>
    <lineage>
        <taxon>Bacteria</taxon>
        <taxon>Bacillati</taxon>
        <taxon>Bacillota</taxon>
        <taxon>Erysipelotrichia</taxon>
        <taxon>Erysipelotrichales</taxon>
        <taxon>Erysipelotrichaceae</taxon>
        <taxon>Catenisphaera</taxon>
    </lineage>
</organism>
<dbReference type="GO" id="GO:0015937">
    <property type="term" value="P:coenzyme A biosynthetic process"/>
    <property type="evidence" value="ECO:0007669"/>
    <property type="project" value="UniProtKB-UniRule"/>
</dbReference>
<evidence type="ECO:0000313" key="18">
    <source>
        <dbReference type="Proteomes" id="UP000539953"/>
    </source>
</evidence>
<dbReference type="NCBIfam" id="TIGR00671">
    <property type="entry name" value="baf"/>
    <property type="match status" value="1"/>
</dbReference>
<dbReference type="GO" id="GO:0005737">
    <property type="term" value="C:cytoplasm"/>
    <property type="evidence" value="ECO:0007669"/>
    <property type="project" value="UniProtKB-SubCell"/>
</dbReference>
<feature type="binding site" evidence="16">
    <location>
        <begin position="6"/>
        <end position="13"/>
    </location>
    <ligand>
        <name>ATP</name>
        <dbReference type="ChEBI" id="CHEBI:30616"/>
    </ligand>
</feature>
<dbReference type="EC" id="2.7.1.33" evidence="6 16"/>
<dbReference type="NCBIfam" id="NF009855">
    <property type="entry name" value="PRK13321.1"/>
    <property type="match status" value="1"/>
</dbReference>
<evidence type="ECO:0000256" key="14">
    <source>
        <dbReference type="ARBA" id="ARBA00038036"/>
    </source>
</evidence>
<keyword evidence="13 16" id="KW-0173">Coenzyme A biosynthesis</keyword>
<dbReference type="CDD" id="cd24015">
    <property type="entry name" value="ASKHA_NBD_PanK-III"/>
    <property type="match status" value="1"/>
</dbReference>
<evidence type="ECO:0000313" key="17">
    <source>
        <dbReference type="EMBL" id="MBB5183487.1"/>
    </source>
</evidence>
<comment type="similarity">
    <text evidence="14 16">Belongs to the type III pantothenate kinase family.</text>
</comment>
<dbReference type="Gene3D" id="3.30.420.40">
    <property type="match status" value="2"/>
</dbReference>
<dbReference type="GO" id="GO:0046872">
    <property type="term" value="F:metal ion binding"/>
    <property type="evidence" value="ECO:0007669"/>
    <property type="project" value="UniProtKB-KW"/>
</dbReference>
<comment type="caution">
    <text evidence="17">The sequence shown here is derived from an EMBL/GenBank/DDBJ whole genome shotgun (WGS) entry which is preliminary data.</text>
</comment>
<dbReference type="Proteomes" id="UP000539953">
    <property type="component" value="Unassembled WGS sequence"/>
</dbReference>
<feature type="active site" description="Proton acceptor" evidence="16">
    <location>
        <position position="109"/>
    </location>
</feature>
<comment type="catalytic activity">
    <reaction evidence="1 16">
        <text>(R)-pantothenate + ATP = (R)-4'-phosphopantothenate + ADP + H(+)</text>
        <dbReference type="Rhea" id="RHEA:16373"/>
        <dbReference type="ChEBI" id="CHEBI:10986"/>
        <dbReference type="ChEBI" id="CHEBI:15378"/>
        <dbReference type="ChEBI" id="CHEBI:29032"/>
        <dbReference type="ChEBI" id="CHEBI:30616"/>
        <dbReference type="ChEBI" id="CHEBI:456216"/>
        <dbReference type="EC" id="2.7.1.33"/>
    </reaction>
</comment>
<comment type="cofactor">
    <cofactor evidence="2">
        <name>K(+)</name>
        <dbReference type="ChEBI" id="CHEBI:29103"/>
    </cofactor>
</comment>
<keyword evidence="16" id="KW-0479">Metal-binding</keyword>
<feature type="binding site" evidence="16">
    <location>
        <position position="132"/>
    </location>
    <ligand>
        <name>ATP</name>
        <dbReference type="ChEBI" id="CHEBI:30616"/>
    </ligand>
</feature>
<dbReference type="InterPro" id="IPR043129">
    <property type="entry name" value="ATPase_NBD"/>
</dbReference>
<protein>
    <recommendedName>
        <fullName evidence="15 16">Type III pantothenate kinase</fullName>
        <ecNumber evidence="6 16">2.7.1.33</ecNumber>
    </recommendedName>
    <alternativeName>
        <fullName evidence="16">PanK-III</fullName>
    </alternativeName>
    <alternativeName>
        <fullName evidence="16">Pantothenic acid kinase</fullName>
    </alternativeName>
</protein>
<evidence type="ECO:0000256" key="1">
    <source>
        <dbReference type="ARBA" id="ARBA00001206"/>
    </source>
</evidence>
<dbReference type="RefSeq" id="WP_183328778.1">
    <property type="nucleotide sequence ID" value="NZ_JACHHK010000005.1"/>
</dbReference>
<dbReference type="GO" id="GO:0004594">
    <property type="term" value="F:pantothenate kinase activity"/>
    <property type="evidence" value="ECO:0007669"/>
    <property type="project" value="UniProtKB-UniRule"/>
</dbReference>
<name>A0A7W8FXZ6_9FIRM</name>
<dbReference type="Pfam" id="PF03309">
    <property type="entry name" value="Pan_kinase"/>
    <property type="match status" value="1"/>
</dbReference>
<dbReference type="InterPro" id="IPR004619">
    <property type="entry name" value="Type_III_PanK"/>
</dbReference>
<evidence type="ECO:0000256" key="6">
    <source>
        <dbReference type="ARBA" id="ARBA00012102"/>
    </source>
</evidence>
<keyword evidence="11 16" id="KW-0067">ATP-binding</keyword>
<evidence type="ECO:0000256" key="7">
    <source>
        <dbReference type="ARBA" id="ARBA00022490"/>
    </source>
</evidence>
<evidence type="ECO:0000256" key="13">
    <source>
        <dbReference type="ARBA" id="ARBA00022993"/>
    </source>
</evidence>
<dbReference type="EMBL" id="JACHHK010000005">
    <property type="protein sequence ID" value="MBB5183487.1"/>
    <property type="molecule type" value="Genomic_DNA"/>
</dbReference>
<keyword evidence="10 16" id="KW-0418">Kinase</keyword>
<comment type="caution">
    <text evidence="16">Lacks conserved residue(s) required for the propagation of feature annotation.</text>
</comment>
<comment type="subcellular location">
    <subcellularLocation>
        <location evidence="3 16">Cytoplasm</location>
    </subcellularLocation>
</comment>
<dbReference type="AlphaFoldDB" id="A0A7W8FXZ6"/>
<feature type="binding site" evidence="16">
    <location>
        <begin position="107"/>
        <end position="110"/>
    </location>
    <ligand>
        <name>substrate</name>
    </ligand>
</feature>
<comment type="pathway">
    <text evidence="4 16">Cofactor biosynthesis; coenzyme A biosynthesis; CoA from (R)-pantothenate: step 1/5.</text>
</comment>
<feature type="binding site" evidence="16">
    <location>
        <position position="129"/>
    </location>
    <ligand>
        <name>K(+)</name>
        <dbReference type="ChEBI" id="CHEBI:29103"/>
    </ligand>
</feature>
<dbReference type="UniPathway" id="UPA00241">
    <property type="reaction ID" value="UER00352"/>
</dbReference>
<evidence type="ECO:0000256" key="15">
    <source>
        <dbReference type="ARBA" id="ARBA00040883"/>
    </source>
</evidence>
<feature type="binding site" evidence="16">
    <location>
        <position position="184"/>
    </location>
    <ligand>
        <name>substrate</name>
    </ligand>
</feature>
<comment type="function">
    <text evidence="16">Catalyzes the phosphorylation of pantothenate (Pan), the first step in CoA biosynthesis.</text>
</comment>
<dbReference type="HAMAP" id="MF_01274">
    <property type="entry name" value="Pantothen_kinase_3"/>
    <property type="match status" value="1"/>
</dbReference>
<dbReference type="PANTHER" id="PTHR34265:SF1">
    <property type="entry name" value="TYPE III PANTOTHENATE KINASE"/>
    <property type="match status" value="1"/>
</dbReference>
<sequence>MLAAIDIGNTNITIGLIDNDKLVGRYRLTTTSSRTSDEFSFTLKTFADMAGITPADIDDVIISSVVPKVMHSCRNGVVKFFGVSPIIVRPGVKSGISVQMDPPRSVGADRIADCAGAYYEYGGPVLVIDFGTATTYDFVDENGSFKAGVISVGFQTGANALWTQTAQLPEIEIKKPRTVLAKSTQTEMQAGIFYQYIGGTEYTIRQIKKETGCPNLKVVATGGLGRMVSNYTKMIDVYDPNLIFKGLNIIYKKNKG</sequence>
<keyword evidence="7 16" id="KW-0963">Cytoplasm</keyword>
<evidence type="ECO:0000256" key="12">
    <source>
        <dbReference type="ARBA" id="ARBA00022958"/>
    </source>
</evidence>
<evidence type="ECO:0000256" key="9">
    <source>
        <dbReference type="ARBA" id="ARBA00022741"/>
    </source>
</evidence>
<dbReference type="SUPFAM" id="SSF53067">
    <property type="entry name" value="Actin-like ATPase domain"/>
    <property type="match status" value="2"/>
</dbReference>
<comment type="cofactor">
    <cofactor evidence="16">
        <name>NH4(+)</name>
        <dbReference type="ChEBI" id="CHEBI:28938"/>
    </cofactor>
    <cofactor evidence="16">
        <name>K(+)</name>
        <dbReference type="ChEBI" id="CHEBI:29103"/>
    </cofactor>
    <text evidence="16">A monovalent cation. Ammonium or potassium.</text>
</comment>